<dbReference type="Proteomes" id="UP000294739">
    <property type="component" value="Unassembled WGS sequence"/>
</dbReference>
<comment type="catalytic activity">
    <reaction evidence="9 10">
        <text>4 Fe(II)-[cytochrome c] + O2 + 8 H(+)(in) = 4 Fe(III)-[cytochrome c] + 2 H2O + 4 H(+)(out)</text>
        <dbReference type="Rhea" id="RHEA:11436"/>
        <dbReference type="Rhea" id="RHEA-COMP:10350"/>
        <dbReference type="Rhea" id="RHEA-COMP:14399"/>
        <dbReference type="ChEBI" id="CHEBI:15377"/>
        <dbReference type="ChEBI" id="CHEBI:15378"/>
        <dbReference type="ChEBI" id="CHEBI:15379"/>
        <dbReference type="ChEBI" id="CHEBI:29033"/>
        <dbReference type="ChEBI" id="CHEBI:29034"/>
        <dbReference type="EC" id="7.1.1.9"/>
    </reaction>
</comment>
<evidence type="ECO:0000313" key="12">
    <source>
        <dbReference type="EMBL" id="TDE13448.1"/>
    </source>
</evidence>
<keyword evidence="5 11" id="KW-0812">Transmembrane</keyword>
<gene>
    <name evidence="12" type="ORF">E1269_05275</name>
</gene>
<evidence type="ECO:0000256" key="4">
    <source>
        <dbReference type="ARBA" id="ARBA00022475"/>
    </source>
</evidence>
<dbReference type="InterPro" id="IPR021050">
    <property type="entry name" value="Cyt_c_oxidase_su4_actinobac"/>
</dbReference>
<evidence type="ECO:0000256" key="9">
    <source>
        <dbReference type="ARBA" id="ARBA00047816"/>
    </source>
</evidence>
<comment type="caution">
    <text evidence="12">The sequence shown here is derived from an EMBL/GenBank/DDBJ whole genome shotgun (WGS) entry which is preliminary data.</text>
</comment>
<keyword evidence="7 11" id="KW-1133">Transmembrane helix</keyword>
<dbReference type="OrthoDB" id="5244617at2"/>
<keyword evidence="8 10" id="KW-0472">Membrane</keyword>
<evidence type="ECO:0000256" key="1">
    <source>
        <dbReference type="ARBA" id="ARBA00002536"/>
    </source>
</evidence>
<dbReference type="InParanoid" id="A0A4V2Z3P9"/>
<evidence type="ECO:0000313" key="13">
    <source>
        <dbReference type="Proteomes" id="UP000294739"/>
    </source>
</evidence>
<evidence type="ECO:0000256" key="5">
    <source>
        <dbReference type="ARBA" id="ARBA00022692"/>
    </source>
</evidence>
<dbReference type="GO" id="GO:0004129">
    <property type="term" value="F:cytochrome-c oxidase activity"/>
    <property type="evidence" value="ECO:0007669"/>
    <property type="project" value="UniProtKB-EC"/>
</dbReference>
<dbReference type="GO" id="GO:0022900">
    <property type="term" value="P:electron transport chain"/>
    <property type="evidence" value="ECO:0007669"/>
    <property type="project" value="InterPro"/>
</dbReference>
<keyword evidence="13" id="KW-1185">Reference proteome</keyword>
<keyword evidence="6 10" id="KW-1278">Translocase</keyword>
<evidence type="ECO:0000256" key="8">
    <source>
        <dbReference type="ARBA" id="ARBA00023136"/>
    </source>
</evidence>
<sequence length="131" mass="14632">MKIEAFIFGIITVFFALVTPVYWFMSEDPTGTTALVLTFGLGAMIAFYFNLVSRRIQPRPEDRADGEVEELAGEYGFYSPHSWWPLAAASAVSVVFLGLVFAWFIFIIGVALAAIAAVGWVFEYYRGQFAH</sequence>
<feature type="transmembrane region" description="Helical" evidence="11">
    <location>
        <begin position="5"/>
        <end position="25"/>
    </location>
</feature>
<evidence type="ECO:0000256" key="7">
    <source>
        <dbReference type="ARBA" id="ARBA00022989"/>
    </source>
</evidence>
<evidence type="ECO:0000256" key="2">
    <source>
        <dbReference type="ARBA" id="ARBA00004651"/>
    </source>
</evidence>
<feature type="transmembrane region" description="Helical" evidence="11">
    <location>
        <begin position="31"/>
        <end position="51"/>
    </location>
</feature>
<evidence type="ECO:0000256" key="3">
    <source>
        <dbReference type="ARBA" id="ARBA00006870"/>
    </source>
</evidence>
<name>A0A4V2Z3P9_9ACTN</name>
<comment type="subcellular location">
    <subcellularLocation>
        <location evidence="2">Cell membrane</location>
        <topology evidence="2">Multi-pass membrane protein</topology>
    </subcellularLocation>
</comment>
<protein>
    <recommendedName>
        <fullName evidence="10">Cytochrome c oxidase polypeptide 4</fullName>
        <ecNumber evidence="10">7.1.1.9</ecNumber>
    </recommendedName>
    <alternativeName>
        <fullName evidence="10">Cytochrome aa3 subunit 4</fullName>
    </alternativeName>
    <alternativeName>
        <fullName evidence="10">Cytochrome c oxidase polypeptide IV</fullName>
    </alternativeName>
</protein>
<dbReference type="AlphaFoldDB" id="A0A4V2Z3P9"/>
<organism evidence="12 13">
    <name type="scientific">Jiangella asiatica</name>
    <dbReference type="NCBI Taxonomy" id="2530372"/>
    <lineage>
        <taxon>Bacteria</taxon>
        <taxon>Bacillati</taxon>
        <taxon>Actinomycetota</taxon>
        <taxon>Actinomycetes</taxon>
        <taxon>Jiangellales</taxon>
        <taxon>Jiangellaceae</taxon>
        <taxon>Jiangella</taxon>
    </lineage>
</organism>
<dbReference type="EC" id="7.1.1.9" evidence="10"/>
<reference evidence="12 13" key="1">
    <citation type="submission" date="2019-03" db="EMBL/GenBank/DDBJ databases">
        <title>Draft genome sequences of novel Actinobacteria.</title>
        <authorList>
            <person name="Sahin N."/>
            <person name="Ay H."/>
            <person name="Saygin H."/>
        </authorList>
    </citation>
    <scope>NUCLEOTIDE SEQUENCE [LARGE SCALE GENOMIC DNA]</scope>
    <source>
        <strain evidence="12 13">5K138</strain>
    </source>
</reference>
<evidence type="ECO:0000256" key="11">
    <source>
        <dbReference type="SAM" id="Phobius"/>
    </source>
</evidence>
<dbReference type="RefSeq" id="WP_131892132.1">
    <property type="nucleotide sequence ID" value="NZ_SMKZ01000005.1"/>
</dbReference>
<comment type="function">
    <text evidence="1 10">Part of cytochrome c oxidase, its function is unknown.</text>
</comment>
<keyword evidence="4 10" id="KW-1003">Cell membrane</keyword>
<comment type="similarity">
    <text evidence="3 10">Belongs to the cytochrome c oxidase bacterial subunit CtaF family.</text>
</comment>
<feature type="transmembrane region" description="Helical" evidence="11">
    <location>
        <begin position="94"/>
        <end position="122"/>
    </location>
</feature>
<dbReference type="GO" id="GO:0005886">
    <property type="term" value="C:plasma membrane"/>
    <property type="evidence" value="ECO:0007669"/>
    <property type="project" value="UniProtKB-SubCell"/>
</dbReference>
<dbReference type="Pfam" id="PF12270">
    <property type="entry name" value="Cyt_c_ox_IV"/>
    <property type="match status" value="1"/>
</dbReference>
<dbReference type="PIRSF" id="PIRSF017385">
    <property type="entry name" value="CtaF"/>
    <property type="match status" value="1"/>
</dbReference>
<evidence type="ECO:0000256" key="10">
    <source>
        <dbReference type="PIRNR" id="PIRNR017385"/>
    </source>
</evidence>
<evidence type="ECO:0000256" key="6">
    <source>
        <dbReference type="ARBA" id="ARBA00022967"/>
    </source>
</evidence>
<proteinExistence type="inferred from homology"/>
<accession>A0A4V2Z3P9</accession>
<dbReference type="EMBL" id="SMKZ01000005">
    <property type="protein sequence ID" value="TDE13448.1"/>
    <property type="molecule type" value="Genomic_DNA"/>
</dbReference>
<comment type="subunit">
    <text evidence="10">Associates with subunits I, II and III to form cytochrome c oxidase.</text>
</comment>